<accession>A0A8J2YAZ3</accession>
<sequence length="248" mass="27251">MKWTVLGCHSPYPGPGGATPGYLLETKGKKLLMDCGSGVLSQLAKITELHTLDAVLLSHLHHDHIADFFVLQYAVQTAIKTGKRQGPLTVLAPQYPEKWGRLLAYHQAIDLHPIQEGDPLHLCGLAISFFQTDHKVPCFAMRFDNGAACILYGADAGPQTKWDKMGTNPELFICESTFLEKDMPLSPMGHLSARQAAIAGESMGAKRLLLTHLYPEYNPNHLYDEARPYFSGELTVARNGLVIDVGEA</sequence>
<reference evidence="3" key="2">
    <citation type="submission" date="2020-09" db="EMBL/GenBank/DDBJ databases">
        <authorList>
            <person name="Sun Q."/>
            <person name="Zhou Y."/>
        </authorList>
    </citation>
    <scope>NUCLEOTIDE SEQUENCE</scope>
    <source>
        <strain evidence="3">CGMCC 1.15179</strain>
    </source>
</reference>
<dbReference type="InterPro" id="IPR001279">
    <property type="entry name" value="Metallo-B-lactamas"/>
</dbReference>
<protein>
    <recommendedName>
        <fullName evidence="2">Metallo-beta-lactamase domain-containing protein</fullName>
    </recommendedName>
</protein>
<dbReference type="Pfam" id="PF12706">
    <property type="entry name" value="Lactamase_B_2"/>
    <property type="match status" value="1"/>
</dbReference>
<dbReference type="PANTHER" id="PTHR46018:SF4">
    <property type="entry name" value="METALLO-HYDROLASE YHFI-RELATED"/>
    <property type="match status" value="1"/>
</dbReference>
<evidence type="ECO:0000259" key="2">
    <source>
        <dbReference type="SMART" id="SM00849"/>
    </source>
</evidence>
<reference evidence="3" key="1">
    <citation type="journal article" date="2014" name="Int. J. Syst. Evol. Microbiol.">
        <title>Complete genome sequence of Corynebacterium casei LMG S-19264T (=DSM 44701T), isolated from a smear-ripened cheese.</title>
        <authorList>
            <consortium name="US DOE Joint Genome Institute (JGI-PGF)"/>
            <person name="Walter F."/>
            <person name="Albersmeier A."/>
            <person name="Kalinowski J."/>
            <person name="Ruckert C."/>
        </authorList>
    </citation>
    <scope>NUCLEOTIDE SEQUENCE</scope>
    <source>
        <strain evidence="3">CGMCC 1.15179</strain>
    </source>
</reference>
<dbReference type="RefSeq" id="WP_188648581.1">
    <property type="nucleotide sequence ID" value="NZ_BMHQ01000011.1"/>
</dbReference>
<keyword evidence="1" id="KW-0862">Zinc</keyword>
<evidence type="ECO:0000313" key="3">
    <source>
        <dbReference type="EMBL" id="GGE24769.1"/>
    </source>
</evidence>
<dbReference type="PANTHER" id="PTHR46018">
    <property type="entry name" value="ZINC PHOSPHODIESTERASE ELAC PROTEIN 1"/>
    <property type="match status" value="1"/>
</dbReference>
<dbReference type="AlphaFoldDB" id="A0A8J2YAZ3"/>
<gene>
    <name evidence="3" type="ORF">GCM10011571_28650</name>
</gene>
<dbReference type="SUPFAM" id="SSF56281">
    <property type="entry name" value="Metallo-hydrolase/oxidoreductase"/>
    <property type="match status" value="1"/>
</dbReference>
<feature type="domain" description="Metallo-beta-lactamase" evidence="2">
    <location>
        <begin position="18"/>
        <end position="190"/>
    </location>
</feature>
<evidence type="ECO:0000313" key="4">
    <source>
        <dbReference type="Proteomes" id="UP000625210"/>
    </source>
</evidence>
<dbReference type="SMART" id="SM00849">
    <property type="entry name" value="Lactamase_B"/>
    <property type="match status" value="1"/>
</dbReference>
<proteinExistence type="predicted"/>
<keyword evidence="4" id="KW-1185">Reference proteome</keyword>
<dbReference type="EMBL" id="BMHQ01000011">
    <property type="protein sequence ID" value="GGE24769.1"/>
    <property type="molecule type" value="Genomic_DNA"/>
</dbReference>
<organism evidence="3 4">
    <name type="scientific">Marinithermofilum abyssi</name>
    <dbReference type="NCBI Taxonomy" id="1571185"/>
    <lineage>
        <taxon>Bacteria</taxon>
        <taxon>Bacillati</taxon>
        <taxon>Bacillota</taxon>
        <taxon>Bacilli</taxon>
        <taxon>Bacillales</taxon>
        <taxon>Thermoactinomycetaceae</taxon>
        <taxon>Marinithermofilum</taxon>
    </lineage>
</organism>
<comment type="caution">
    <text evidence="3">The sequence shown here is derived from an EMBL/GenBank/DDBJ whole genome shotgun (WGS) entry which is preliminary data.</text>
</comment>
<dbReference type="GO" id="GO:0042781">
    <property type="term" value="F:3'-tRNA processing endoribonuclease activity"/>
    <property type="evidence" value="ECO:0007669"/>
    <property type="project" value="TreeGrafter"/>
</dbReference>
<dbReference type="CDD" id="cd07716">
    <property type="entry name" value="RNaseZ_short-form-like_MBL-fold"/>
    <property type="match status" value="1"/>
</dbReference>
<dbReference type="InterPro" id="IPR036866">
    <property type="entry name" value="RibonucZ/Hydroxyglut_hydro"/>
</dbReference>
<evidence type="ECO:0000256" key="1">
    <source>
        <dbReference type="ARBA" id="ARBA00022833"/>
    </source>
</evidence>
<dbReference type="Proteomes" id="UP000625210">
    <property type="component" value="Unassembled WGS sequence"/>
</dbReference>
<name>A0A8J2YAZ3_9BACL</name>
<dbReference type="Gene3D" id="3.60.15.10">
    <property type="entry name" value="Ribonuclease Z/Hydroxyacylglutathione hydrolase-like"/>
    <property type="match status" value="1"/>
</dbReference>